<name>A0AA90NK84_9GAMM</name>
<evidence type="ECO:0008006" key="3">
    <source>
        <dbReference type="Google" id="ProtNLM"/>
    </source>
</evidence>
<keyword evidence="2" id="KW-1185">Reference proteome</keyword>
<proteinExistence type="predicted"/>
<dbReference type="EMBL" id="JASXSV010000002">
    <property type="protein sequence ID" value="MDP0588055.1"/>
    <property type="molecule type" value="Genomic_DNA"/>
</dbReference>
<comment type="caution">
    <text evidence="1">The sequence shown here is derived from an EMBL/GenBank/DDBJ whole genome shotgun (WGS) entry which is preliminary data.</text>
</comment>
<sequence>MNRIESIYEEKLLIQMEAEEERHRKREAIEAIMSQMKDIGVKLEDFESIVSNTPTRKHKPRQRFMFSYETENGELVNWEGATTGRVPSDFSSYLKRTGKDRKECIASEVGQ</sequence>
<evidence type="ECO:0000313" key="2">
    <source>
        <dbReference type="Proteomes" id="UP001178148"/>
    </source>
</evidence>
<dbReference type="Proteomes" id="UP001178148">
    <property type="component" value="Unassembled WGS sequence"/>
</dbReference>
<evidence type="ECO:0000313" key="1">
    <source>
        <dbReference type="EMBL" id="MDP0588055.1"/>
    </source>
</evidence>
<reference evidence="1 2" key="1">
    <citation type="journal article" date="2023" name="bioRxiv">
        <title>An intranuclear bacterial parasite of deep-sea mussels expresses apoptosis inhibitors acquired from its host.</title>
        <authorList>
            <person name="Gonzalez Porras M.A."/>
            <person name="Assie A."/>
            <person name="Tietjen M."/>
            <person name="Violette M."/>
            <person name="Kleiner M."/>
            <person name="Gruber-Vodicka H."/>
            <person name="Dubilier N."/>
            <person name="Leisch N."/>
        </authorList>
    </citation>
    <scope>NUCLEOTIDE SEQUENCE [LARGE SCALE GENOMIC DNA]</scope>
    <source>
        <strain evidence="1">IAP13</strain>
    </source>
</reference>
<organism evidence="1 2">
    <name type="scientific">Candidatus Endonucleibacter bathymodioli</name>
    <dbReference type="NCBI Taxonomy" id="539814"/>
    <lineage>
        <taxon>Bacteria</taxon>
        <taxon>Pseudomonadati</taxon>
        <taxon>Pseudomonadota</taxon>
        <taxon>Gammaproteobacteria</taxon>
        <taxon>Oceanospirillales</taxon>
        <taxon>Endozoicomonadaceae</taxon>
        <taxon>Candidatus Endonucleibacter</taxon>
    </lineage>
</organism>
<accession>A0AA90NK84</accession>
<dbReference type="AlphaFoldDB" id="A0AA90NK84"/>
<protein>
    <recommendedName>
        <fullName evidence="3">H-NS histone family protein</fullName>
    </recommendedName>
</protein>
<gene>
    <name evidence="1" type="ORF">QS748_02150</name>
</gene>